<evidence type="ECO:0000313" key="2">
    <source>
        <dbReference type="Proteomes" id="UP001299546"/>
    </source>
</evidence>
<keyword evidence="2" id="KW-1185">Reference proteome</keyword>
<dbReference type="Pfam" id="PF12669">
    <property type="entry name" value="FeoB_associated"/>
    <property type="match status" value="1"/>
</dbReference>
<protein>
    <submittedName>
        <fullName evidence="1">FeoB-associated Cys-rich membrane protein</fullName>
    </submittedName>
</protein>
<comment type="caution">
    <text evidence="1">The sequence shown here is derived from an EMBL/GenBank/DDBJ whole genome shotgun (WGS) entry which is preliminary data.</text>
</comment>
<name>A0ABS8DIP0_9FIRM</name>
<dbReference type="Proteomes" id="UP001299546">
    <property type="component" value="Unassembled WGS sequence"/>
</dbReference>
<gene>
    <name evidence="1" type="ORF">LIZ65_12075</name>
</gene>
<organism evidence="1 2">
    <name type="scientific">Bariatricus massiliensis</name>
    <dbReference type="NCBI Taxonomy" id="1745713"/>
    <lineage>
        <taxon>Bacteria</taxon>
        <taxon>Bacillati</taxon>
        <taxon>Bacillota</taxon>
        <taxon>Clostridia</taxon>
        <taxon>Lachnospirales</taxon>
        <taxon>Lachnospiraceae</taxon>
        <taxon>Bariatricus</taxon>
    </lineage>
</organism>
<accession>A0ABS8DIP0</accession>
<sequence length="48" mass="4841">MGTVIVGIIILSAIGLAARSIYKDKKTGKCCGGDCGHCGGACHCNDTK</sequence>
<proteinExistence type="predicted"/>
<dbReference type="EMBL" id="JAJCIS010000008">
    <property type="protein sequence ID" value="MCB7388024.1"/>
    <property type="molecule type" value="Genomic_DNA"/>
</dbReference>
<reference evidence="1 2" key="1">
    <citation type="submission" date="2021-10" db="EMBL/GenBank/DDBJ databases">
        <title>Collection of gut derived symbiotic bacterial strains cultured from healthy donors.</title>
        <authorList>
            <person name="Lin H."/>
            <person name="Littmann E."/>
            <person name="Kohout C."/>
            <person name="Pamer E.G."/>
        </authorList>
    </citation>
    <scope>NUCLEOTIDE SEQUENCE [LARGE SCALE GENOMIC DNA]</scope>
    <source>
        <strain evidence="1 2">DFI.1.165</strain>
    </source>
</reference>
<evidence type="ECO:0000313" key="1">
    <source>
        <dbReference type="EMBL" id="MCB7388024.1"/>
    </source>
</evidence>
<dbReference type="RefSeq" id="WP_074017753.1">
    <property type="nucleotide sequence ID" value="NZ_JAJCIQ010000004.1"/>
</dbReference>